<gene>
    <name evidence="2" type="ORF">FRUB_04616</name>
</gene>
<protein>
    <recommendedName>
        <fullName evidence="1">Integrase catalytic domain-containing protein</fullName>
    </recommendedName>
</protein>
<dbReference type="InterPro" id="IPR012337">
    <property type="entry name" value="RNaseH-like_sf"/>
</dbReference>
<dbReference type="OrthoDB" id="887091at2"/>
<dbReference type="InterPro" id="IPR001584">
    <property type="entry name" value="Integrase_cat-core"/>
</dbReference>
<evidence type="ECO:0000259" key="1">
    <source>
        <dbReference type="Pfam" id="PF13333"/>
    </source>
</evidence>
<reference evidence="3" key="1">
    <citation type="submission" date="2017-06" db="EMBL/GenBank/DDBJ databases">
        <title>Genome analysis of Fimbriiglobus ruber SP5, the first member of the order Planctomycetales with confirmed chitinolytic capability.</title>
        <authorList>
            <person name="Ravin N.V."/>
            <person name="Rakitin A.L."/>
            <person name="Ivanova A.A."/>
            <person name="Beletsky A.V."/>
            <person name="Kulichevskaya I.S."/>
            <person name="Mardanov A.V."/>
            <person name="Dedysh S.N."/>
        </authorList>
    </citation>
    <scope>NUCLEOTIDE SEQUENCE [LARGE SCALE GENOMIC DNA]</scope>
    <source>
        <strain evidence="3">SP5</strain>
    </source>
</reference>
<name>A0A225DJV9_9BACT</name>
<dbReference type="EMBL" id="NIDE01000006">
    <property type="protein sequence ID" value="OWK41253.1"/>
    <property type="molecule type" value="Genomic_DNA"/>
</dbReference>
<dbReference type="SUPFAM" id="SSF53098">
    <property type="entry name" value="Ribonuclease H-like"/>
    <property type="match status" value="1"/>
</dbReference>
<comment type="caution">
    <text evidence="2">The sequence shown here is derived from an EMBL/GenBank/DDBJ whole genome shotgun (WGS) entry which is preliminary data.</text>
</comment>
<organism evidence="2 3">
    <name type="scientific">Fimbriiglobus ruber</name>
    <dbReference type="NCBI Taxonomy" id="1908690"/>
    <lineage>
        <taxon>Bacteria</taxon>
        <taxon>Pseudomonadati</taxon>
        <taxon>Planctomycetota</taxon>
        <taxon>Planctomycetia</taxon>
        <taxon>Gemmatales</taxon>
        <taxon>Gemmataceae</taxon>
        <taxon>Fimbriiglobus</taxon>
    </lineage>
</organism>
<dbReference type="Proteomes" id="UP000214646">
    <property type="component" value="Unassembled WGS sequence"/>
</dbReference>
<dbReference type="AlphaFoldDB" id="A0A225DJV9"/>
<dbReference type="Pfam" id="PF13333">
    <property type="entry name" value="rve_2"/>
    <property type="match status" value="1"/>
</dbReference>
<evidence type="ECO:0000313" key="2">
    <source>
        <dbReference type="EMBL" id="OWK41253.1"/>
    </source>
</evidence>
<sequence>MEVADASFKRELEMTEYDTVAAARTTVAEYVRYYRFERKHSSLGHLTPYQFETQDQAKL</sequence>
<feature type="domain" description="Integrase catalytic" evidence="1">
    <location>
        <begin position="8"/>
        <end position="54"/>
    </location>
</feature>
<evidence type="ECO:0000313" key="3">
    <source>
        <dbReference type="Proteomes" id="UP000214646"/>
    </source>
</evidence>
<proteinExistence type="predicted"/>
<accession>A0A225DJV9</accession>
<dbReference type="GO" id="GO:0015074">
    <property type="term" value="P:DNA integration"/>
    <property type="evidence" value="ECO:0007669"/>
    <property type="project" value="InterPro"/>
</dbReference>
<keyword evidence="3" id="KW-1185">Reference proteome</keyword>
<dbReference type="RefSeq" id="WP_088255720.1">
    <property type="nucleotide sequence ID" value="NZ_NIDE01000006.1"/>
</dbReference>